<gene>
    <name evidence="4" type="ORF">E2605_00480</name>
</gene>
<evidence type="ECO:0000256" key="2">
    <source>
        <dbReference type="SAM" id="SignalP"/>
    </source>
</evidence>
<feature type="signal peptide" evidence="2">
    <location>
        <begin position="1"/>
        <end position="19"/>
    </location>
</feature>
<feature type="domain" description="Outer membrane protein beta-barrel" evidence="3">
    <location>
        <begin position="6"/>
        <end position="233"/>
    </location>
</feature>
<name>A0A4Y8L7P0_9BACT</name>
<dbReference type="InterPro" id="IPR027385">
    <property type="entry name" value="Beta-barrel_OMP"/>
</dbReference>
<organism evidence="4 5">
    <name type="scientific">Dysgonomonas capnocytophagoides</name>
    <dbReference type="NCBI Taxonomy" id="45254"/>
    <lineage>
        <taxon>Bacteria</taxon>
        <taxon>Pseudomonadati</taxon>
        <taxon>Bacteroidota</taxon>
        <taxon>Bacteroidia</taxon>
        <taxon>Bacteroidales</taxon>
        <taxon>Dysgonomonadaceae</taxon>
        <taxon>Dysgonomonas</taxon>
    </lineage>
</organism>
<keyword evidence="5" id="KW-1185">Reference proteome</keyword>
<dbReference type="EMBL" id="SOML01000001">
    <property type="protein sequence ID" value="TFD98593.1"/>
    <property type="molecule type" value="Genomic_DNA"/>
</dbReference>
<protein>
    <recommendedName>
        <fullName evidence="3">Outer membrane protein beta-barrel domain-containing protein</fullName>
    </recommendedName>
</protein>
<dbReference type="OrthoDB" id="1093738at2"/>
<evidence type="ECO:0000313" key="4">
    <source>
        <dbReference type="EMBL" id="TFD98593.1"/>
    </source>
</evidence>
<evidence type="ECO:0000259" key="3">
    <source>
        <dbReference type="Pfam" id="PF13505"/>
    </source>
</evidence>
<keyword evidence="1 2" id="KW-0732">Signal</keyword>
<dbReference type="Gene3D" id="2.40.160.20">
    <property type="match status" value="1"/>
</dbReference>
<accession>A0A4Y8L7P0</accession>
<dbReference type="AlphaFoldDB" id="A0A4Y8L7P0"/>
<dbReference type="STRING" id="1121485.GCA_000426485_00857"/>
<reference evidence="4 5" key="1">
    <citation type="submission" date="2019-03" db="EMBL/GenBank/DDBJ databases">
        <title>San Antonio Military Medical Center submission to MRSN (WRAIR), pending publication.</title>
        <authorList>
            <person name="Blyth D.M."/>
            <person name="Mccarthy S.L."/>
            <person name="Schall S.E."/>
            <person name="Stam J.A."/>
            <person name="Ong A.C."/>
            <person name="Mcgann P.T."/>
        </authorList>
    </citation>
    <scope>NUCLEOTIDE SEQUENCE [LARGE SCALE GENOMIC DNA]</scope>
    <source>
        <strain evidence="4 5">MRSN571793</strain>
    </source>
</reference>
<evidence type="ECO:0000313" key="5">
    <source>
        <dbReference type="Proteomes" id="UP000297861"/>
    </source>
</evidence>
<dbReference type="RefSeq" id="WP_134435174.1">
    <property type="nucleotide sequence ID" value="NZ_SOML01000001.1"/>
</dbReference>
<comment type="caution">
    <text evidence="4">The sequence shown here is derived from an EMBL/GenBank/DDBJ whole genome shotgun (WGS) entry which is preliminary data.</text>
</comment>
<sequence>MTRLFFILSLIMTTVYASAQEHKWRFGLSGSASYVTASSKEAERSLIDAGMASKDAKDFYKTLKWGQSLDIDAHYLFQANMGVGLKYHLFTSSSKKNNLAFDTDGDGYIEMLNIDERMYYNFIGPSFYMQTRFNSDSPFQLTAQIAIGYLHYRDEARSIYNIVATGGTIGMNSEIGIEYFCSKNISIGATLSSMVGTIGKVTLNDGYQSQSGKLSGDNKINLAHLNLGLGIRFYK</sequence>
<evidence type="ECO:0000256" key="1">
    <source>
        <dbReference type="ARBA" id="ARBA00022729"/>
    </source>
</evidence>
<proteinExistence type="predicted"/>
<feature type="chain" id="PRO_5021304124" description="Outer membrane protein beta-barrel domain-containing protein" evidence="2">
    <location>
        <begin position="20"/>
        <end position="235"/>
    </location>
</feature>
<dbReference type="Pfam" id="PF13505">
    <property type="entry name" value="OMP_b-brl"/>
    <property type="match status" value="1"/>
</dbReference>
<dbReference type="Proteomes" id="UP000297861">
    <property type="component" value="Unassembled WGS sequence"/>
</dbReference>